<dbReference type="GO" id="GO:0005524">
    <property type="term" value="F:ATP binding"/>
    <property type="evidence" value="ECO:0007669"/>
    <property type="project" value="UniProtKB-KW"/>
</dbReference>
<comment type="function">
    <text evidence="1">The aspartyl protease (PR) mediates the proteolytic cleavages of the Gag and Gag-Pol polyproteins after assembly of the VLP.</text>
</comment>
<evidence type="ECO:0000256" key="15">
    <source>
        <dbReference type="ARBA" id="ARBA00023172"/>
    </source>
</evidence>
<keyword evidence="9" id="KW-0067">ATP-binding</keyword>
<keyword evidence="6" id="KW-0547">Nucleotide-binding</keyword>
<evidence type="ECO:0000256" key="7">
    <source>
        <dbReference type="ARBA" id="ARBA00022759"/>
    </source>
</evidence>
<evidence type="ECO:0000256" key="14">
    <source>
        <dbReference type="ARBA" id="ARBA00023113"/>
    </source>
</evidence>
<evidence type="ECO:0008006" key="21">
    <source>
        <dbReference type="Google" id="ProtNLM"/>
    </source>
</evidence>
<dbReference type="PROSITE" id="PS50158">
    <property type="entry name" value="ZF_CCHC"/>
    <property type="match status" value="1"/>
</dbReference>
<proteinExistence type="predicted"/>
<reference evidence="19" key="1">
    <citation type="submission" date="2019-08" db="EMBL/GenBank/DDBJ databases">
        <title>The genome of the North American firefly Photinus pyralis.</title>
        <authorList>
            <consortium name="Photinus pyralis genome working group"/>
            <person name="Fallon T.R."/>
            <person name="Sander Lower S.E."/>
            <person name="Weng J.-K."/>
        </authorList>
    </citation>
    <scope>NUCLEOTIDE SEQUENCE</scope>
    <source>
        <strain evidence="19">TRF0915ILg1</strain>
        <tissue evidence="19">Whole body</tissue>
    </source>
</reference>
<dbReference type="GO" id="GO:0006310">
    <property type="term" value="P:DNA recombination"/>
    <property type="evidence" value="ECO:0007669"/>
    <property type="project" value="UniProtKB-KW"/>
</dbReference>
<evidence type="ECO:0000256" key="9">
    <source>
        <dbReference type="ARBA" id="ARBA00022840"/>
    </source>
</evidence>
<evidence type="ECO:0000256" key="12">
    <source>
        <dbReference type="ARBA" id="ARBA00022918"/>
    </source>
</evidence>
<evidence type="ECO:0000313" key="19">
    <source>
        <dbReference type="EMBL" id="KAF2885031.1"/>
    </source>
</evidence>
<dbReference type="GO" id="GO:0004519">
    <property type="term" value="F:endonuclease activity"/>
    <property type="evidence" value="ECO:0007669"/>
    <property type="project" value="UniProtKB-KW"/>
</dbReference>
<dbReference type="InterPro" id="IPR012337">
    <property type="entry name" value="RNaseH-like_sf"/>
</dbReference>
<keyword evidence="5" id="KW-0479">Metal-binding</keyword>
<feature type="domain" description="Integrase catalytic" evidence="18">
    <location>
        <begin position="295"/>
        <end position="388"/>
    </location>
</feature>
<sequence length="388" mass="44319">MVGVTKKKGDSFNTMAFPSTRKFPKEGWKNKNKNGKFSFKCHKCGLIGHRKVDCRTKSENFRKNVSNKANIASKQFENLCKDEEESENLCFSATTDYESDSSISYFLDSGATEHLVCTNVLLSNVRKLKKPIRISVAKSGTHIEANKVRDIDIASEVNGKEYFIEVKDVLSVPGLNHNLLSVQKMEMNGFEVVFKNGKCLIKKKNCVVAVASRTESQMYLLKCKYKTVFANACSIIEDMNLWHKRFGHLNFESLKKLQGQVEGINVDLNKSHGEICDTCIEGKQTQLSHSQKRRRATRPLERIHSDLIGPITPIPHNGKKYVLTLIDDFTHFTAAYPMESKSEVLKYLKIYEAMVSAHFNMKISRFRCDNEREYISKEIRSLFEEKGI</sequence>
<dbReference type="Pfam" id="PF22936">
    <property type="entry name" value="Pol_BBD"/>
    <property type="match status" value="1"/>
</dbReference>
<dbReference type="Proteomes" id="UP000801492">
    <property type="component" value="Unassembled WGS sequence"/>
</dbReference>
<keyword evidence="13" id="KW-0548">Nucleotidyltransferase</keyword>
<dbReference type="GO" id="GO:0006508">
    <property type="term" value="P:proteolysis"/>
    <property type="evidence" value="ECO:0007669"/>
    <property type="project" value="UniProtKB-KW"/>
</dbReference>
<dbReference type="PANTHER" id="PTHR42648:SF11">
    <property type="entry name" value="TRANSPOSON TY4-P GAG-POL POLYPROTEIN"/>
    <property type="match status" value="1"/>
</dbReference>
<keyword evidence="14" id="KW-0917">Virion maturation</keyword>
<keyword evidence="11" id="KW-0229">DNA integration</keyword>
<evidence type="ECO:0000256" key="16">
    <source>
        <dbReference type="PROSITE-ProRule" id="PRU00047"/>
    </source>
</evidence>
<dbReference type="InterPro" id="IPR039537">
    <property type="entry name" value="Retrotran_Ty1/copia-like"/>
</dbReference>
<accession>A0A8K0G3W3</accession>
<dbReference type="Pfam" id="PF13976">
    <property type="entry name" value="gag_pre-integrs"/>
    <property type="match status" value="1"/>
</dbReference>
<dbReference type="InterPro" id="IPR054722">
    <property type="entry name" value="PolX-like_BBD"/>
</dbReference>
<gene>
    <name evidence="19" type="ORF">ILUMI_21147</name>
</gene>
<protein>
    <recommendedName>
        <fullName evidence="21">Copia protein</fullName>
    </recommendedName>
</protein>
<evidence type="ECO:0000256" key="11">
    <source>
        <dbReference type="ARBA" id="ARBA00022908"/>
    </source>
</evidence>
<evidence type="ECO:0000259" key="18">
    <source>
        <dbReference type="PROSITE" id="PS50994"/>
    </source>
</evidence>
<evidence type="ECO:0000259" key="17">
    <source>
        <dbReference type="PROSITE" id="PS50158"/>
    </source>
</evidence>
<keyword evidence="3" id="KW-0645">Protease</keyword>
<keyword evidence="8" id="KW-0378">Hydrolase</keyword>
<dbReference type="PANTHER" id="PTHR42648">
    <property type="entry name" value="TRANSPOSASE, PUTATIVE-RELATED"/>
    <property type="match status" value="1"/>
</dbReference>
<evidence type="ECO:0000256" key="2">
    <source>
        <dbReference type="ARBA" id="ARBA00022612"/>
    </source>
</evidence>
<keyword evidence="4" id="KW-0540">Nuclease</keyword>
<evidence type="ECO:0000256" key="3">
    <source>
        <dbReference type="ARBA" id="ARBA00022670"/>
    </source>
</evidence>
<keyword evidence="2" id="KW-1188">Viral release from host cell</keyword>
<keyword evidence="13" id="KW-0808">Transferase</keyword>
<evidence type="ECO:0000256" key="1">
    <source>
        <dbReference type="ARBA" id="ARBA00002180"/>
    </source>
</evidence>
<comment type="caution">
    <text evidence="19">The sequence shown here is derived from an EMBL/GenBank/DDBJ whole genome shotgun (WGS) entry which is preliminary data.</text>
</comment>
<feature type="domain" description="CCHC-type" evidence="17">
    <location>
        <begin position="40"/>
        <end position="55"/>
    </location>
</feature>
<evidence type="ECO:0000256" key="8">
    <source>
        <dbReference type="ARBA" id="ARBA00022801"/>
    </source>
</evidence>
<evidence type="ECO:0000256" key="5">
    <source>
        <dbReference type="ARBA" id="ARBA00022723"/>
    </source>
</evidence>
<keyword evidence="12" id="KW-0695">RNA-directed DNA polymerase</keyword>
<dbReference type="Pfam" id="PF00665">
    <property type="entry name" value="rve"/>
    <property type="match status" value="1"/>
</dbReference>
<dbReference type="SUPFAM" id="SSF53098">
    <property type="entry name" value="Ribonuclease H-like"/>
    <property type="match status" value="1"/>
</dbReference>
<evidence type="ECO:0000256" key="10">
    <source>
        <dbReference type="ARBA" id="ARBA00022842"/>
    </source>
</evidence>
<dbReference type="AlphaFoldDB" id="A0A8K0G3W3"/>
<keyword evidence="16" id="KW-0863">Zinc-finger</keyword>
<organism evidence="19 20">
    <name type="scientific">Ignelater luminosus</name>
    <name type="common">Cucubano</name>
    <name type="synonym">Pyrophorus luminosus</name>
    <dbReference type="NCBI Taxonomy" id="2038154"/>
    <lineage>
        <taxon>Eukaryota</taxon>
        <taxon>Metazoa</taxon>
        <taxon>Ecdysozoa</taxon>
        <taxon>Arthropoda</taxon>
        <taxon>Hexapoda</taxon>
        <taxon>Insecta</taxon>
        <taxon>Pterygota</taxon>
        <taxon>Neoptera</taxon>
        <taxon>Endopterygota</taxon>
        <taxon>Coleoptera</taxon>
        <taxon>Polyphaga</taxon>
        <taxon>Elateriformia</taxon>
        <taxon>Elateroidea</taxon>
        <taxon>Elateridae</taxon>
        <taxon>Agrypninae</taxon>
        <taxon>Pyrophorini</taxon>
        <taxon>Ignelater</taxon>
    </lineage>
</organism>
<dbReference type="GO" id="GO:0003964">
    <property type="term" value="F:RNA-directed DNA polymerase activity"/>
    <property type="evidence" value="ECO:0007669"/>
    <property type="project" value="UniProtKB-KW"/>
</dbReference>
<evidence type="ECO:0000256" key="4">
    <source>
        <dbReference type="ARBA" id="ARBA00022722"/>
    </source>
</evidence>
<name>A0A8K0G3W3_IGNLU</name>
<dbReference type="InterPro" id="IPR025724">
    <property type="entry name" value="GAG-pre-integrase_dom"/>
</dbReference>
<dbReference type="Gene3D" id="3.30.420.10">
    <property type="entry name" value="Ribonuclease H-like superfamily/Ribonuclease H"/>
    <property type="match status" value="1"/>
</dbReference>
<keyword evidence="16" id="KW-0862">Zinc</keyword>
<keyword evidence="7" id="KW-0255">Endonuclease</keyword>
<keyword evidence="15" id="KW-0233">DNA recombination</keyword>
<dbReference type="InterPro" id="IPR036397">
    <property type="entry name" value="RNaseH_sf"/>
</dbReference>
<evidence type="ECO:0000256" key="6">
    <source>
        <dbReference type="ARBA" id="ARBA00022741"/>
    </source>
</evidence>
<evidence type="ECO:0000256" key="13">
    <source>
        <dbReference type="ARBA" id="ARBA00022932"/>
    </source>
</evidence>
<dbReference type="GO" id="GO:0003676">
    <property type="term" value="F:nucleic acid binding"/>
    <property type="evidence" value="ECO:0007669"/>
    <property type="project" value="InterPro"/>
</dbReference>
<dbReference type="EMBL" id="VTPC01090042">
    <property type="protein sequence ID" value="KAF2885031.1"/>
    <property type="molecule type" value="Genomic_DNA"/>
</dbReference>
<dbReference type="OrthoDB" id="8037646at2759"/>
<evidence type="ECO:0000313" key="20">
    <source>
        <dbReference type="Proteomes" id="UP000801492"/>
    </source>
</evidence>
<dbReference type="GO" id="GO:0008233">
    <property type="term" value="F:peptidase activity"/>
    <property type="evidence" value="ECO:0007669"/>
    <property type="project" value="UniProtKB-KW"/>
</dbReference>
<dbReference type="PROSITE" id="PS50994">
    <property type="entry name" value="INTEGRASE"/>
    <property type="match status" value="1"/>
</dbReference>
<dbReference type="GO" id="GO:0015074">
    <property type="term" value="P:DNA integration"/>
    <property type="evidence" value="ECO:0007669"/>
    <property type="project" value="UniProtKB-KW"/>
</dbReference>
<dbReference type="InterPro" id="IPR001878">
    <property type="entry name" value="Znf_CCHC"/>
</dbReference>
<keyword evidence="13" id="KW-0239">DNA-directed DNA polymerase</keyword>
<dbReference type="GO" id="GO:0003887">
    <property type="term" value="F:DNA-directed DNA polymerase activity"/>
    <property type="evidence" value="ECO:0007669"/>
    <property type="project" value="UniProtKB-KW"/>
</dbReference>
<keyword evidence="10" id="KW-0460">Magnesium</keyword>
<dbReference type="GO" id="GO:0008270">
    <property type="term" value="F:zinc ion binding"/>
    <property type="evidence" value="ECO:0007669"/>
    <property type="project" value="UniProtKB-KW"/>
</dbReference>
<dbReference type="InterPro" id="IPR001584">
    <property type="entry name" value="Integrase_cat-core"/>
</dbReference>
<keyword evidence="20" id="KW-1185">Reference proteome</keyword>